<accession>A0A9X4RH82</accession>
<dbReference type="RefSeq" id="WP_277834859.1">
    <property type="nucleotide sequence ID" value="NZ_JAAIVF010000007.1"/>
</dbReference>
<comment type="caution">
    <text evidence="1">The sequence shown here is derived from an EMBL/GenBank/DDBJ whole genome shotgun (WGS) entry which is preliminary data.</text>
</comment>
<reference evidence="1" key="1">
    <citation type="submission" date="2022-08" db="EMBL/GenBank/DDBJ databases">
        <title>Genome analysis of Corynebacteriales strain.</title>
        <authorList>
            <person name="Lee S.D."/>
        </authorList>
    </citation>
    <scope>NUCLEOTIDE SEQUENCE</scope>
    <source>
        <strain evidence="1">D3-21</strain>
    </source>
</reference>
<dbReference type="AlphaFoldDB" id="A0A9X4RH82"/>
<organism evidence="1 2">
    <name type="scientific">Speluncibacter jeojiensis</name>
    <dbReference type="NCBI Taxonomy" id="2710754"/>
    <lineage>
        <taxon>Bacteria</taxon>
        <taxon>Bacillati</taxon>
        <taxon>Actinomycetota</taxon>
        <taxon>Actinomycetes</taxon>
        <taxon>Mycobacteriales</taxon>
        <taxon>Speluncibacteraceae</taxon>
        <taxon>Speluncibacter</taxon>
    </lineage>
</organism>
<sequence length="67" mass="7198">MKLRFNQLTHDRLPADLPSDLTGHAITLDLSHTDAGQREAATVLARELLDRGAAQVVISGNIVDHAA</sequence>
<name>A0A9X4RH82_9ACTN</name>
<dbReference type="EMBL" id="JANRHA010000005">
    <property type="protein sequence ID" value="MDG3014811.1"/>
    <property type="molecule type" value="Genomic_DNA"/>
</dbReference>
<dbReference type="Proteomes" id="UP001152755">
    <property type="component" value="Unassembled WGS sequence"/>
</dbReference>
<gene>
    <name evidence="1" type="ORF">NVS88_09605</name>
</gene>
<evidence type="ECO:0000313" key="1">
    <source>
        <dbReference type="EMBL" id="MDG3014811.1"/>
    </source>
</evidence>
<proteinExistence type="predicted"/>
<protein>
    <submittedName>
        <fullName evidence="1">Uncharacterized protein</fullName>
    </submittedName>
</protein>
<evidence type="ECO:0000313" key="2">
    <source>
        <dbReference type="Proteomes" id="UP001152755"/>
    </source>
</evidence>
<keyword evidence="2" id="KW-1185">Reference proteome</keyword>